<dbReference type="PANTHER" id="PTHR30055">
    <property type="entry name" value="HTH-TYPE TRANSCRIPTIONAL REGULATOR RUTR"/>
    <property type="match status" value="1"/>
</dbReference>
<feature type="compositionally biased region" description="Low complexity" evidence="5">
    <location>
        <begin position="1"/>
        <end position="14"/>
    </location>
</feature>
<sequence>MSGQPGAAEAEGAEVLPGSRSALDPGRAIKPGRHGLPPETVAGIQRERLIDAFVEVVSERGFGHTTISRVTEAAGVTKKTFYAHFADLDECFLAAYERGMGILLRRMTEAYEAAPTWPDGVHAALRTMLALLAREPRFARASLVEVNAAGPQVRQARIDNLARFRTFFSPPCPAPRPVPGECGGSSAPKEQVPVAVVDAIVGGVYSAIHVQMETGEAAELPSLLPSLTYFALLPVIGREAASPYLADDR</sequence>
<accession>A0A5D0TVY2</accession>
<dbReference type="PANTHER" id="PTHR30055:SF238">
    <property type="entry name" value="MYCOFACTOCIN BIOSYNTHESIS TRANSCRIPTIONAL REGULATOR MFTR-RELATED"/>
    <property type="match status" value="1"/>
</dbReference>
<keyword evidence="2 4" id="KW-0238">DNA-binding</keyword>
<dbReference type="EMBL" id="VSFF01000014">
    <property type="protein sequence ID" value="TYC09472.1"/>
    <property type="molecule type" value="Genomic_DNA"/>
</dbReference>
<keyword evidence="8" id="KW-1185">Reference proteome</keyword>
<comment type="caution">
    <text evidence="7">The sequence shown here is derived from an EMBL/GenBank/DDBJ whole genome shotgun (WGS) entry which is preliminary data.</text>
</comment>
<dbReference type="OrthoDB" id="3867339at2"/>
<evidence type="ECO:0000256" key="3">
    <source>
        <dbReference type="ARBA" id="ARBA00023163"/>
    </source>
</evidence>
<dbReference type="Gene3D" id="1.10.357.10">
    <property type="entry name" value="Tetracycline Repressor, domain 2"/>
    <property type="match status" value="1"/>
</dbReference>
<dbReference type="InterPro" id="IPR009057">
    <property type="entry name" value="Homeodomain-like_sf"/>
</dbReference>
<evidence type="ECO:0000256" key="5">
    <source>
        <dbReference type="SAM" id="MobiDB-lite"/>
    </source>
</evidence>
<dbReference type="RefSeq" id="WP_148354364.1">
    <property type="nucleotide sequence ID" value="NZ_JBHSBF010000024.1"/>
</dbReference>
<dbReference type="AlphaFoldDB" id="A0A5D0TVY2"/>
<feature type="domain" description="HTH tetR-type" evidence="6">
    <location>
        <begin position="43"/>
        <end position="103"/>
    </location>
</feature>
<dbReference type="Proteomes" id="UP000322634">
    <property type="component" value="Unassembled WGS sequence"/>
</dbReference>
<protein>
    <submittedName>
        <fullName evidence="7">TetR/AcrR family transcriptional regulator</fullName>
    </submittedName>
</protein>
<dbReference type="PROSITE" id="PS50977">
    <property type="entry name" value="HTH_TETR_2"/>
    <property type="match status" value="1"/>
</dbReference>
<evidence type="ECO:0000313" key="7">
    <source>
        <dbReference type="EMBL" id="TYC09472.1"/>
    </source>
</evidence>
<evidence type="ECO:0000313" key="8">
    <source>
        <dbReference type="Proteomes" id="UP000322634"/>
    </source>
</evidence>
<dbReference type="PRINTS" id="PR00455">
    <property type="entry name" value="HTHTETR"/>
</dbReference>
<keyword evidence="3" id="KW-0804">Transcription</keyword>
<feature type="region of interest" description="Disordered" evidence="5">
    <location>
        <begin position="1"/>
        <end position="38"/>
    </location>
</feature>
<gene>
    <name evidence="7" type="ORF">FXF65_35120</name>
</gene>
<name>A0A5D0TVY2_9ACTN</name>
<dbReference type="InterPro" id="IPR001647">
    <property type="entry name" value="HTH_TetR"/>
</dbReference>
<evidence type="ECO:0000256" key="2">
    <source>
        <dbReference type="ARBA" id="ARBA00023125"/>
    </source>
</evidence>
<dbReference type="InterPro" id="IPR050109">
    <property type="entry name" value="HTH-type_TetR-like_transc_reg"/>
</dbReference>
<evidence type="ECO:0000256" key="1">
    <source>
        <dbReference type="ARBA" id="ARBA00023015"/>
    </source>
</evidence>
<dbReference type="SUPFAM" id="SSF46689">
    <property type="entry name" value="Homeodomain-like"/>
    <property type="match status" value="1"/>
</dbReference>
<proteinExistence type="predicted"/>
<feature type="DNA-binding region" description="H-T-H motif" evidence="4">
    <location>
        <begin position="66"/>
        <end position="85"/>
    </location>
</feature>
<evidence type="ECO:0000259" key="6">
    <source>
        <dbReference type="PROSITE" id="PS50977"/>
    </source>
</evidence>
<evidence type="ECO:0000256" key="4">
    <source>
        <dbReference type="PROSITE-ProRule" id="PRU00335"/>
    </source>
</evidence>
<reference evidence="7 8" key="1">
    <citation type="submission" date="2019-08" db="EMBL/GenBank/DDBJ databases">
        <title>Actinomadura sp. nov. CYP1-5 isolated from mountain soil.</title>
        <authorList>
            <person name="Songsumanus A."/>
            <person name="Kuncharoen N."/>
            <person name="Kudo T."/>
            <person name="Yuki M."/>
            <person name="Igarashi Y."/>
            <person name="Tanasupawat S."/>
        </authorList>
    </citation>
    <scope>NUCLEOTIDE SEQUENCE [LARGE SCALE GENOMIC DNA]</scope>
    <source>
        <strain evidence="7 8">GKU157</strain>
    </source>
</reference>
<dbReference type="GO" id="GO:0003700">
    <property type="term" value="F:DNA-binding transcription factor activity"/>
    <property type="evidence" value="ECO:0007669"/>
    <property type="project" value="TreeGrafter"/>
</dbReference>
<dbReference type="Pfam" id="PF00440">
    <property type="entry name" value="TetR_N"/>
    <property type="match status" value="1"/>
</dbReference>
<organism evidence="7 8">
    <name type="scientific">Actinomadura syzygii</name>
    <dbReference type="NCBI Taxonomy" id="1427538"/>
    <lineage>
        <taxon>Bacteria</taxon>
        <taxon>Bacillati</taxon>
        <taxon>Actinomycetota</taxon>
        <taxon>Actinomycetes</taxon>
        <taxon>Streptosporangiales</taxon>
        <taxon>Thermomonosporaceae</taxon>
        <taxon>Actinomadura</taxon>
    </lineage>
</organism>
<keyword evidence="1" id="KW-0805">Transcription regulation</keyword>
<dbReference type="GO" id="GO:0000976">
    <property type="term" value="F:transcription cis-regulatory region binding"/>
    <property type="evidence" value="ECO:0007669"/>
    <property type="project" value="TreeGrafter"/>
</dbReference>